<evidence type="ECO:0000256" key="8">
    <source>
        <dbReference type="SAM" id="Coils"/>
    </source>
</evidence>
<dbReference type="GO" id="GO:0005886">
    <property type="term" value="C:plasma membrane"/>
    <property type="evidence" value="ECO:0007669"/>
    <property type="project" value="UniProtKB-SubCell"/>
</dbReference>
<accession>A0A521BM89</accession>
<keyword evidence="2 7" id="KW-0132">Cell division</keyword>
<protein>
    <recommendedName>
        <fullName evidence="7">Cell division protein FtsL</fullName>
    </recommendedName>
</protein>
<comment type="similarity">
    <text evidence="7">Belongs to the FtsL family.</text>
</comment>
<keyword evidence="3 7" id="KW-0812">Transmembrane</keyword>
<keyword evidence="4 7" id="KW-1133">Transmembrane helix</keyword>
<keyword evidence="1 7" id="KW-1003">Cell membrane</keyword>
<sequence length="133" mass="15577">MREYRGNTAIAYQPEPQPRILPKKKKRVQRKELPAREKILYMVSIVIFVVLASGILSRYAEVAELHMELQKMERQTAQLEEGNKHLQKKKNELRSADRIRQFAREKGMVMAEKSSISTNHKKEKKFSSTDHRG</sequence>
<dbReference type="EMBL" id="FXTI01000002">
    <property type="protein sequence ID" value="SMO48219.1"/>
    <property type="molecule type" value="Genomic_DNA"/>
</dbReference>
<evidence type="ECO:0000256" key="1">
    <source>
        <dbReference type="ARBA" id="ARBA00022475"/>
    </source>
</evidence>
<evidence type="ECO:0000313" key="10">
    <source>
        <dbReference type="EMBL" id="SMO48219.1"/>
    </source>
</evidence>
<keyword evidence="5 7" id="KW-0472">Membrane</keyword>
<comment type="subcellular location">
    <subcellularLocation>
        <location evidence="7">Cell membrane</location>
        <topology evidence="7">Single-pass type II membrane protein</topology>
    </subcellularLocation>
    <text evidence="7">Localizes to the division septum where it forms a ring structure.</text>
</comment>
<evidence type="ECO:0000256" key="3">
    <source>
        <dbReference type="ARBA" id="ARBA00022692"/>
    </source>
</evidence>
<evidence type="ECO:0000256" key="7">
    <source>
        <dbReference type="HAMAP-Rule" id="MF_00910"/>
    </source>
</evidence>
<dbReference type="RefSeq" id="WP_142504504.1">
    <property type="nucleotide sequence ID" value="NZ_FXTI01000002.1"/>
</dbReference>
<evidence type="ECO:0000256" key="9">
    <source>
        <dbReference type="SAM" id="MobiDB-lite"/>
    </source>
</evidence>
<evidence type="ECO:0000256" key="6">
    <source>
        <dbReference type="ARBA" id="ARBA00023306"/>
    </source>
</evidence>
<dbReference type="OrthoDB" id="2988583at2"/>
<keyword evidence="11" id="KW-1185">Reference proteome</keyword>
<evidence type="ECO:0000256" key="2">
    <source>
        <dbReference type="ARBA" id="ARBA00022618"/>
    </source>
</evidence>
<comment type="function">
    <text evidence="7">Essential cell division protein.</text>
</comment>
<evidence type="ECO:0000313" key="11">
    <source>
        <dbReference type="Proteomes" id="UP000315636"/>
    </source>
</evidence>
<feature type="coiled-coil region" evidence="8">
    <location>
        <begin position="62"/>
        <end position="106"/>
    </location>
</feature>
<gene>
    <name evidence="7" type="primary">ftsL</name>
    <name evidence="10" type="ORF">SAMN06264849_102200</name>
</gene>
<evidence type="ECO:0000256" key="4">
    <source>
        <dbReference type="ARBA" id="ARBA00022989"/>
    </source>
</evidence>
<dbReference type="Proteomes" id="UP000315636">
    <property type="component" value="Unassembled WGS sequence"/>
</dbReference>
<dbReference type="AlphaFoldDB" id="A0A521BM89"/>
<organism evidence="10 11">
    <name type="scientific">Melghirimyces algeriensis</name>
    <dbReference type="NCBI Taxonomy" id="910412"/>
    <lineage>
        <taxon>Bacteria</taxon>
        <taxon>Bacillati</taxon>
        <taxon>Bacillota</taxon>
        <taxon>Bacilli</taxon>
        <taxon>Bacillales</taxon>
        <taxon>Thermoactinomycetaceae</taxon>
        <taxon>Melghirimyces</taxon>
    </lineage>
</organism>
<proteinExistence type="inferred from homology"/>
<evidence type="ECO:0000256" key="5">
    <source>
        <dbReference type="ARBA" id="ARBA00023136"/>
    </source>
</evidence>
<keyword evidence="6 7" id="KW-0131">Cell cycle</keyword>
<reference evidence="10 11" key="1">
    <citation type="submission" date="2017-05" db="EMBL/GenBank/DDBJ databases">
        <authorList>
            <person name="Varghese N."/>
            <person name="Submissions S."/>
        </authorList>
    </citation>
    <scope>NUCLEOTIDE SEQUENCE [LARGE SCALE GENOMIC DNA]</scope>
    <source>
        <strain evidence="10 11">DSM 45474</strain>
    </source>
</reference>
<keyword evidence="8" id="KW-0175">Coiled coil</keyword>
<dbReference type="InterPro" id="IPR011922">
    <property type="entry name" value="Cell_div_FtsL"/>
</dbReference>
<dbReference type="GO" id="GO:0032153">
    <property type="term" value="C:cell division site"/>
    <property type="evidence" value="ECO:0007669"/>
    <property type="project" value="UniProtKB-UniRule"/>
</dbReference>
<feature type="region of interest" description="Disordered" evidence="9">
    <location>
        <begin position="108"/>
        <end position="133"/>
    </location>
</feature>
<name>A0A521BM89_9BACL</name>
<dbReference type="HAMAP" id="MF_00910">
    <property type="entry name" value="FtsL"/>
    <property type="match status" value="1"/>
</dbReference>
<feature type="transmembrane region" description="Helical" evidence="7">
    <location>
        <begin position="39"/>
        <end position="60"/>
    </location>
</feature>
<dbReference type="GO" id="GO:0043093">
    <property type="term" value="P:FtsZ-dependent cytokinesis"/>
    <property type="evidence" value="ECO:0007669"/>
    <property type="project" value="UniProtKB-UniRule"/>
</dbReference>